<keyword evidence="3" id="KW-0732">Signal</keyword>
<dbReference type="Pfam" id="PF00084">
    <property type="entry name" value="Sushi"/>
    <property type="match status" value="1"/>
</dbReference>
<proteinExistence type="predicted"/>
<evidence type="ECO:0000313" key="5">
    <source>
        <dbReference type="EMBL" id="VDI77781.1"/>
    </source>
</evidence>
<feature type="domain" description="Sushi" evidence="4">
    <location>
        <begin position="144"/>
        <end position="203"/>
    </location>
</feature>
<comment type="caution">
    <text evidence="2">Lacks conserved residue(s) required for the propagation of feature annotation.</text>
</comment>
<evidence type="ECO:0000313" key="6">
    <source>
        <dbReference type="Proteomes" id="UP000596742"/>
    </source>
</evidence>
<feature type="signal peptide" evidence="3">
    <location>
        <begin position="1"/>
        <end position="15"/>
    </location>
</feature>
<name>A0A8B6HDQ9_MYTGA</name>
<evidence type="ECO:0000259" key="4">
    <source>
        <dbReference type="PROSITE" id="PS50923"/>
    </source>
</evidence>
<dbReference type="PROSITE" id="PS50923">
    <property type="entry name" value="SUSHI"/>
    <property type="match status" value="1"/>
</dbReference>
<feature type="disulfide bond" evidence="2">
    <location>
        <begin position="146"/>
        <end position="189"/>
    </location>
</feature>
<comment type="caution">
    <text evidence="5">The sequence shown here is derived from an EMBL/GenBank/DDBJ whole genome shotgun (WGS) entry which is preliminary data.</text>
</comment>
<dbReference type="Gene3D" id="2.60.120.260">
    <property type="entry name" value="Galactose-binding domain-like"/>
    <property type="match status" value="1"/>
</dbReference>
<dbReference type="SUPFAM" id="SSF57535">
    <property type="entry name" value="Complement control module/SCR domain"/>
    <property type="match status" value="1"/>
</dbReference>
<accession>A0A8B6HDQ9</accession>
<dbReference type="EMBL" id="UYJE01009882">
    <property type="protein sequence ID" value="VDI77781.1"/>
    <property type="molecule type" value="Genomic_DNA"/>
</dbReference>
<keyword evidence="6" id="KW-1185">Reference proteome</keyword>
<dbReference type="InterPro" id="IPR000436">
    <property type="entry name" value="Sushi_SCR_CCP_dom"/>
</dbReference>
<feature type="chain" id="PRO_5032843727" description="Sushi domain-containing protein" evidence="3">
    <location>
        <begin position="16"/>
        <end position="272"/>
    </location>
</feature>
<dbReference type="Proteomes" id="UP000596742">
    <property type="component" value="Unassembled WGS sequence"/>
</dbReference>
<gene>
    <name evidence="5" type="ORF">MGAL_10B073761</name>
</gene>
<dbReference type="AlphaFoldDB" id="A0A8B6HDQ9"/>
<evidence type="ECO:0000256" key="2">
    <source>
        <dbReference type="PROSITE-ProRule" id="PRU00302"/>
    </source>
</evidence>
<dbReference type="SUPFAM" id="SSF49785">
    <property type="entry name" value="Galactose-binding domain-like"/>
    <property type="match status" value="1"/>
</dbReference>
<keyword evidence="2" id="KW-0768">Sushi</keyword>
<protein>
    <recommendedName>
        <fullName evidence="4">Sushi domain-containing protein</fullName>
    </recommendedName>
</protein>
<dbReference type="InterPro" id="IPR008979">
    <property type="entry name" value="Galactose-bd-like_sf"/>
</dbReference>
<dbReference type="OrthoDB" id="6128162at2759"/>
<keyword evidence="1 2" id="KW-1015">Disulfide bond</keyword>
<dbReference type="InterPro" id="IPR035976">
    <property type="entry name" value="Sushi/SCR/CCP_sf"/>
</dbReference>
<evidence type="ECO:0000256" key="3">
    <source>
        <dbReference type="SAM" id="SignalP"/>
    </source>
</evidence>
<evidence type="ECO:0000256" key="1">
    <source>
        <dbReference type="ARBA" id="ARBA00023157"/>
    </source>
</evidence>
<reference evidence="5" key="1">
    <citation type="submission" date="2018-11" db="EMBL/GenBank/DDBJ databases">
        <authorList>
            <person name="Alioto T."/>
            <person name="Alioto T."/>
        </authorList>
    </citation>
    <scope>NUCLEOTIDE SEQUENCE</scope>
</reference>
<sequence length="272" mass="30444">MNVVTLLCLLQNVMSIYTWSLDDVCDADDIECQNPEISNPGEIIYGQCYRHAALRRLLKVSFLTCLKECMKTSTCSSVSYRRSWKMCDMNGNVNSEVELVHEHGCFSSNISSWSKKLVGKCATHRCAEGYKCVSKRDRISCEIAYCIRRPNVANALLHEPFGLSRDLGHGMMYKCGNGFKLSGKPFAVCRNNGIWKFLFTCGGRLRKMLVHVGKNSETSNMEVCGQFIGPAVNGQVIVTLCNTLPEGHIVKLTSINDEPTFFHLTEVEVYGV</sequence>
<organism evidence="5 6">
    <name type="scientific">Mytilus galloprovincialis</name>
    <name type="common">Mediterranean mussel</name>
    <dbReference type="NCBI Taxonomy" id="29158"/>
    <lineage>
        <taxon>Eukaryota</taxon>
        <taxon>Metazoa</taxon>
        <taxon>Spiralia</taxon>
        <taxon>Lophotrochozoa</taxon>
        <taxon>Mollusca</taxon>
        <taxon>Bivalvia</taxon>
        <taxon>Autobranchia</taxon>
        <taxon>Pteriomorphia</taxon>
        <taxon>Mytilida</taxon>
        <taxon>Mytiloidea</taxon>
        <taxon>Mytilidae</taxon>
        <taxon>Mytilinae</taxon>
        <taxon>Mytilus</taxon>
    </lineage>
</organism>